<dbReference type="EMBL" id="FAXC01000284">
    <property type="protein sequence ID" value="CUV09678.1"/>
    <property type="molecule type" value="Genomic_DNA"/>
</dbReference>
<evidence type="ECO:0000313" key="1">
    <source>
        <dbReference type="EMBL" id="CUV09678.1"/>
    </source>
</evidence>
<organism evidence="1">
    <name type="scientific">hydrothermal vent metagenome</name>
    <dbReference type="NCBI Taxonomy" id="652676"/>
    <lineage>
        <taxon>unclassified sequences</taxon>
        <taxon>metagenomes</taxon>
        <taxon>ecological metagenomes</taxon>
    </lineage>
</organism>
<accession>A0A160VG74</accession>
<dbReference type="AlphaFoldDB" id="A0A160VG74"/>
<name>A0A160VG74_9ZZZZ</name>
<sequence>MGVSEGDGNRTSIGTPLWVCFPEKEKMKATNNKDITAIAVLIKPVRCAFPRDFLRGVENNLADLRRFNLATSAYDIGESMV</sequence>
<proteinExistence type="predicted"/>
<protein>
    <submittedName>
        <fullName evidence="1">Uncharacterized protein</fullName>
    </submittedName>
</protein>
<reference evidence="1" key="1">
    <citation type="submission" date="2015-10" db="EMBL/GenBank/DDBJ databases">
        <authorList>
            <person name="Gilbert D.G."/>
        </authorList>
    </citation>
    <scope>NUCLEOTIDE SEQUENCE</scope>
</reference>
<gene>
    <name evidence="1" type="ORF">MGWOODY_Mmi90</name>
</gene>